<organism evidence="2 3">
    <name type="scientific">Heterodera schachtii</name>
    <name type="common">Sugarbeet cyst nematode worm</name>
    <name type="synonym">Tylenchus schachtii</name>
    <dbReference type="NCBI Taxonomy" id="97005"/>
    <lineage>
        <taxon>Eukaryota</taxon>
        <taxon>Metazoa</taxon>
        <taxon>Ecdysozoa</taxon>
        <taxon>Nematoda</taxon>
        <taxon>Chromadorea</taxon>
        <taxon>Rhabditida</taxon>
        <taxon>Tylenchina</taxon>
        <taxon>Tylenchomorpha</taxon>
        <taxon>Tylenchoidea</taxon>
        <taxon>Heteroderidae</taxon>
        <taxon>Heteroderinae</taxon>
        <taxon>Heterodera</taxon>
    </lineage>
</organism>
<proteinExistence type="predicted"/>
<comment type="caution">
    <text evidence="2">The sequence shown here is derived from an EMBL/GenBank/DDBJ whole genome shotgun (WGS) entry which is preliminary data.</text>
</comment>
<dbReference type="AlphaFoldDB" id="A0ABD2K0Q5"/>
<keyword evidence="1" id="KW-0732">Signal</keyword>
<dbReference type="EMBL" id="JBICCN010000070">
    <property type="protein sequence ID" value="KAL3096394.1"/>
    <property type="molecule type" value="Genomic_DNA"/>
</dbReference>
<feature type="signal peptide" evidence="1">
    <location>
        <begin position="1"/>
        <end position="16"/>
    </location>
</feature>
<name>A0ABD2K0Q5_HETSC</name>
<reference evidence="2 3" key="1">
    <citation type="submission" date="2024-10" db="EMBL/GenBank/DDBJ databases">
        <authorList>
            <person name="Kim D."/>
        </authorList>
    </citation>
    <scope>NUCLEOTIDE SEQUENCE [LARGE SCALE GENOMIC DNA]</scope>
    <source>
        <strain evidence="2">Taebaek</strain>
    </source>
</reference>
<sequence length="302" mass="33459">MHEFVFILLFITVVHLQCYAGLKCKAGLIVDSIDPGMSSTQEKVRVEECDASFEYCAAVTCTKGGRLGFSRISWWCAPIKRTHFDCAKQFVQVLEKFVTRSKGIWCECHYGEKGKDMGNEQIMLLPIPNGLMCKLGQFDANGIGGLLEGKCLHDDHYCFMARCNKGNEYFKTEWGCAVGQSLVSINQQIGEAAKAMVNCEAMFGQKDVDFSNENFTIDMLDLETTTTSKRQLAAITKDLPTTTTSTIITTTNPTIEQSTASTNEGNGVCGQKSSTFFWKILPMGFMLSVFHVTFAGCHLNTL</sequence>
<accession>A0ABD2K0Q5</accession>
<dbReference type="Proteomes" id="UP001620645">
    <property type="component" value="Unassembled WGS sequence"/>
</dbReference>
<keyword evidence="3" id="KW-1185">Reference proteome</keyword>
<gene>
    <name evidence="2" type="ORF">niasHS_004360</name>
</gene>
<evidence type="ECO:0000256" key="1">
    <source>
        <dbReference type="SAM" id="SignalP"/>
    </source>
</evidence>
<evidence type="ECO:0000313" key="3">
    <source>
        <dbReference type="Proteomes" id="UP001620645"/>
    </source>
</evidence>
<evidence type="ECO:0000313" key="2">
    <source>
        <dbReference type="EMBL" id="KAL3096394.1"/>
    </source>
</evidence>
<protein>
    <submittedName>
        <fullName evidence="2">Uncharacterized protein</fullName>
    </submittedName>
</protein>
<feature type="chain" id="PRO_5044869008" evidence="1">
    <location>
        <begin position="17"/>
        <end position="302"/>
    </location>
</feature>